<reference evidence="1 2" key="1">
    <citation type="journal article" date="2022" name="DNA Res.">
        <title>Chromosomal-level genome assembly of the orchid tree Bauhinia variegata (Leguminosae; Cercidoideae) supports the allotetraploid origin hypothesis of Bauhinia.</title>
        <authorList>
            <person name="Zhong Y."/>
            <person name="Chen Y."/>
            <person name="Zheng D."/>
            <person name="Pang J."/>
            <person name="Liu Y."/>
            <person name="Luo S."/>
            <person name="Meng S."/>
            <person name="Qian L."/>
            <person name="Wei D."/>
            <person name="Dai S."/>
            <person name="Zhou R."/>
        </authorList>
    </citation>
    <scope>NUCLEOTIDE SEQUENCE [LARGE SCALE GENOMIC DNA]</scope>
    <source>
        <strain evidence="1">BV-YZ2020</strain>
    </source>
</reference>
<name>A0ACB9Q5F8_BAUVA</name>
<proteinExistence type="predicted"/>
<organism evidence="1 2">
    <name type="scientific">Bauhinia variegata</name>
    <name type="common">Purple orchid tree</name>
    <name type="synonym">Phanera variegata</name>
    <dbReference type="NCBI Taxonomy" id="167791"/>
    <lineage>
        <taxon>Eukaryota</taxon>
        <taxon>Viridiplantae</taxon>
        <taxon>Streptophyta</taxon>
        <taxon>Embryophyta</taxon>
        <taxon>Tracheophyta</taxon>
        <taxon>Spermatophyta</taxon>
        <taxon>Magnoliopsida</taxon>
        <taxon>eudicotyledons</taxon>
        <taxon>Gunneridae</taxon>
        <taxon>Pentapetalae</taxon>
        <taxon>rosids</taxon>
        <taxon>fabids</taxon>
        <taxon>Fabales</taxon>
        <taxon>Fabaceae</taxon>
        <taxon>Cercidoideae</taxon>
        <taxon>Cercideae</taxon>
        <taxon>Bauhiniinae</taxon>
        <taxon>Bauhinia</taxon>
    </lineage>
</organism>
<accession>A0ACB9Q5F8</accession>
<evidence type="ECO:0000313" key="2">
    <source>
        <dbReference type="Proteomes" id="UP000828941"/>
    </source>
</evidence>
<comment type="caution">
    <text evidence="1">The sequence shown here is derived from an EMBL/GenBank/DDBJ whole genome shotgun (WGS) entry which is preliminary data.</text>
</comment>
<dbReference type="EMBL" id="CM039427">
    <property type="protein sequence ID" value="KAI4355096.1"/>
    <property type="molecule type" value="Genomic_DNA"/>
</dbReference>
<protein>
    <submittedName>
        <fullName evidence="1">Uncharacterized protein</fullName>
    </submittedName>
</protein>
<sequence>MKPTSSLLPSLFLYLLLLFLSLLFSQNGEFIRFAEGGKRRVHITDDLDDVIDDEEDEEWKQWGKKSTPSPDFDLPPSDLSKMDMSQIQAEMMKRQTGPVIGFVKLRLGVRRTPDEVAEIAMKWTQVLRAGALGVRFMGVDTSTVMFNMEKGRDVEELKEFVLDQQEAYEVKIGDEVFRRPGDPPLEEVVQKLQSEKNKADNSDSEESERHMKEEL</sequence>
<dbReference type="Proteomes" id="UP000828941">
    <property type="component" value="Chromosome 2"/>
</dbReference>
<keyword evidence="2" id="KW-1185">Reference proteome</keyword>
<gene>
    <name evidence="1" type="ORF">L6164_003901</name>
</gene>
<evidence type="ECO:0000313" key="1">
    <source>
        <dbReference type="EMBL" id="KAI4355096.1"/>
    </source>
</evidence>